<keyword evidence="3" id="KW-1185">Reference proteome</keyword>
<comment type="caution">
    <text evidence="2">The sequence shown here is derived from an EMBL/GenBank/DDBJ whole genome shotgun (WGS) entry which is preliminary data.</text>
</comment>
<dbReference type="Proteomes" id="UP001345013">
    <property type="component" value="Unassembled WGS sequence"/>
</dbReference>
<evidence type="ECO:0000256" key="1">
    <source>
        <dbReference type="SAM" id="MobiDB-lite"/>
    </source>
</evidence>
<proteinExistence type="predicted"/>
<dbReference type="EMBL" id="JAVRRG010000081">
    <property type="protein sequence ID" value="KAK5089293.1"/>
    <property type="molecule type" value="Genomic_DNA"/>
</dbReference>
<organism evidence="2 3">
    <name type="scientific">Lithohypha guttulata</name>
    <dbReference type="NCBI Taxonomy" id="1690604"/>
    <lineage>
        <taxon>Eukaryota</taxon>
        <taxon>Fungi</taxon>
        <taxon>Dikarya</taxon>
        <taxon>Ascomycota</taxon>
        <taxon>Pezizomycotina</taxon>
        <taxon>Eurotiomycetes</taxon>
        <taxon>Chaetothyriomycetidae</taxon>
        <taxon>Chaetothyriales</taxon>
        <taxon>Trichomeriaceae</taxon>
        <taxon>Lithohypha</taxon>
    </lineage>
</organism>
<dbReference type="InterPro" id="IPR029021">
    <property type="entry name" value="Prot-tyrosine_phosphatase-like"/>
</dbReference>
<feature type="region of interest" description="Disordered" evidence="1">
    <location>
        <begin position="120"/>
        <end position="163"/>
    </location>
</feature>
<sequence length="163" mass="18766">MLAYLMWSQHMTLDEAYALLRCKRAVVCPNPGFLKQLSLWQTLDCDLIEPPMDRCQAIKTLDERFAALNALAGMKPRDIPEGDRVWHTDWFWKSGAPVILKALYPTTILQQQRRIEAMTRPREMGDACEEKWEAREEKSDAQKVTDLSSLDAPITGRSSRLTR</sequence>
<dbReference type="Gene3D" id="3.90.190.10">
    <property type="entry name" value="Protein tyrosine phosphatase superfamily"/>
    <property type="match status" value="1"/>
</dbReference>
<accession>A0ABR0K816</accession>
<reference evidence="2 3" key="1">
    <citation type="submission" date="2023-08" db="EMBL/GenBank/DDBJ databases">
        <title>Black Yeasts Isolated from many extreme environments.</title>
        <authorList>
            <person name="Coleine C."/>
            <person name="Stajich J.E."/>
            <person name="Selbmann L."/>
        </authorList>
    </citation>
    <scope>NUCLEOTIDE SEQUENCE [LARGE SCALE GENOMIC DNA]</scope>
    <source>
        <strain evidence="2 3">CCFEE 5885</strain>
    </source>
</reference>
<gene>
    <name evidence="2" type="ORF">LTR24_006362</name>
</gene>
<evidence type="ECO:0000313" key="2">
    <source>
        <dbReference type="EMBL" id="KAK5089293.1"/>
    </source>
</evidence>
<dbReference type="CDD" id="cd14498">
    <property type="entry name" value="DSP"/>
    <property type="match status" value="1"/>
</dbReference>
<protein>
    <submittedName>
        <fullName evidence="2">Uncharacterized protein</fullName>
    </submittedName>
</protein>
<dbReference type="SUPFAM" id="SSF52799">
    <property type="entry name" value="(Phosphotyrosine protein) phosphatases II"/>
    <property type="match status" value="1"/>
</dbReference>
<name>A0ABR0K816_9EURO</name>
<feature type="compositionally biased region" description="Basic and acidic residues" evidence="1">
    <location>
        <begin position="120"/>
        <end position="143"/>
    </location>
</feature>
<evidence type="ECO:0000313" key="3">
    <source>
        <dbReference type="Proteomes" id="UP001345013"/>
    </source>
</evidence>